<dbReference type="InterPro" id="IPR009577">
    <property type="entry name" value="Sm_multidrug_ex"/>
</dbReference>
<dbReference type="EMBL" id="AP014924">
    <property type="protein sequence ID" value="BAS28336.1"/>
    <property type="molecule type" value="Genomic_DNA"/>
</dbReference>
<evidence type="ECO:0000313" key="3">
    <source>
        <dbReference type="Proteomes" id="UP000065807"/>
    </source>
</evidence>
<sequence>MATVSRWAMLVGVTLVPWIELRGSIPLGLAWNLPWYGVALVAVAANVLVFVPTYAALALLYDRWLSRTFVRALVERARRRGQPLIARHGTWGLALFVAVPLPGTGAYSGTALAFLLGLPANRAFGAVAAGVVLAGMVVTLVSTGVLAGVRSLM</sequence>
<keyword evidence="1" id="KW-0812">Transmembrane</keyword>
<evidence type="ECO:0000256" key="1">
    <source>
        <dbReference type="SAM" id="Phobius"/>
    </source>
</evidence>
<dbReference type="Pfam" id="PF06695">
    <property type="entry name" value="Sm_multidrug_ex"/>
    <property type="match status" value="1"/>
</dbReference>
<dbReference type="Proteomes" id="UP000065807">
    <property type="component" value="Chromosome"/>
</dbReference>
<feature type="transmembrane region" description="Helical" evidence="1">
    <location>
        <begin position="123"/>
        <end position="149"/>
    </location>
</feature>
<name>A0A0K2SMJ5_LIMPI</name>
<keyword evidence="3" id="KW-1185">Reference proteome</keyword>
<dbReference type="PANTHER" id="PTHR36007:SF2">
    <property type="entry name" value="TRANSPORT PROTEIN-RELATED"/>
    <property type="match status" value="1"/>
</dbReference>
<accession>A0A0K2SMJ5</accession>
<keyword evidence="1" id="KW-0472">Membrane</keyword>
<protein>
    <recommendedName>
        <fullName evidence="4">Small multidrug export protein</fullName>
    </recommendedName>
</protein>
<evidence type="ECO:0008006" key="4">
    <source>
        <dbReference type="Google" id="ProtNLM"/>
    </source>
</evidence>
<feature type="transmembrane region" description="Helical" evidence="1">
    <location>
        <begin position="35"/>
        <end position="61"/>
    </location>
</feature>
<keyword evidence="1" id="KW-1133">Transmembrane helix</keyword>
<reference evidence="3" key="2">
    <citation type="journal article" date="2016" name="Int. J. Syst. Evol. Microbiol.">
        <title>Complete genome sequence and cell structure of Limnochorda pilosa, a Gram-negative spore-former within the phylum Firmicutes.</title>
        <authorList>
            <person name="Watanabe M."/>
            <person name="Kojima H."/>
            <person name="Fukui M."/>
        </authorList>
    </citation>
    <scope>NUCLEOTIDE SEQUENCE [LARGE SCALE GENOMIC DNA]</scope>
    <source>
        <strain evidence="3">HC45</strain>
    </source>
</reference>
<evidence type="ECO:0000313" key="2">
    <source>
        <dbReference type="EMBL" id="BAS28336.1"/>
    </source>
</evidence>
<feature type="transmembrane region" description="Helical" evidence="1">
    <location>
        <begin position="7"/>
        <end position="29"/>
    </location>
</feature>
<reference evidence="3" key="1">
    <citation type="submission" date="2015-07" db="EMBL/GenBank/DDBJ databases">
        <title>Complete genome sequence and phylogenetic analysis of Limnochorda pilosa.</title>
        <authorList>
            <person name="Watanabe M."/>
            <person name="Kojima H."/>
            <person name="Fukui M."/>
        </authorList>
    </citation>
    <scope>NUCLEOTIDE SEQUENCE [LARGE SCALE GENOMIC DNA]</scope>
    <source>
        <strain evidence="3">HC45</strain>
    </source>
</reference>
<dbReference type="AlphaFoldDB" id="A0A0K2SMJ5"/>
<organism evidence="2 3">
    <name type="scientific">Limnochorda pilosa</name>
    <dbReference type="NCBI Taxonomy" id="1555112"/>
    <lineage>
        <taxon>Bacteria</taxon>
        <taxon>Bacillati</taxon>
        <taxon>Bacillota</taxon>
        <taxon>Limnochordia</taxon>
        <taxon>Limnochordales</taxon>
        <taxon>Limnochordaceae</taxon>
        <taxon>Limnochorda</taxon>
    </lineage>
</organism>
<dbReference type="PANTHER" id="PTHR36007">
    <property type="entry name" value="TRANSPORT PROTEIN-RELATED"/>
    <property type="match status" value="1"/>
</dbReference>
<dbReference type="KEGG" id="lpil:LIP_2500"/>
<gene>
    <name evidence="2" type="ORF">LIP_2500</name>
</gene>
<proteinExistence type="predicted"/>